<keyword evidence="2" id="KW-1185">Reference proteome</keyword>
<reference evidence="2" key="1">
    <citation type="submission" date="2018-12" db="EMBL/GenBank/DDBJ databases">
        <title>Complete genome sequencing of Jeotgalibaca sp. H21T32.</title>
        <authorList>
            <person name="Bae J.-W."/>
            <person name="Lee S.-Y."/>
        </authorList>
    </citation>
    <scope>NUCLEOTIDE SEQUENCE [LARGE SCALE GENOMIC DNA]</scope>
    <source>
        <strain evidence="2">H21T32</strain>
    </source>
</reference>
<evidence type="ECO:0008006" key="3">
    <source>
        <dbReference type="Google" id="ProtNLM"/>
    </source>
</evidence>
<dbReference type="Proteomes" id="UP000273326">
    <property type="component" value="Chromosome"/>
</dbReference>
<dbReference type="KEGG" id="jeh:EJN90_03160"/>
<organism evidence="1 2">
    <name type="scientific">Jeotgalibaca ciconiae</name>
    <dbReference type="NCBI Taxonomy" id="2496265"/>
    <lineage>
        <taxon>Bacteria</taxon>
        <taxon>Bacillati</taxon>
        <taxon>Bacillota</taxon>
        <taxon>Bacilli</taxon>
        <taxon>Lactobacillales</taxon>
        <taxon>Carnobacteriaceae</taxon>
        <taxon>Jeotgalibaca</taxon>
    </lineage>
</organism>
<accession>A0A3Q9BMJ1</accession>
<name>A0A3Q9BMJ1_9LACT</name>
<proteinExistence type="predicted"/>
<dbReference type="EMBL" id="CP034465">
    <property type="protein sequence ID" value="AZP05663.1"/>
    <property type="molecule type" value="Genomic_DNA"/>
</dbReference>
<evidence type="ECO:0000313" key="2">
    <source>
        <dbReference type="Proteomes" id="UP000273326"/>
    </source>
</evidence>
<protein>
    <recommendedName>
        <fullName evidence="3">Integrase</fullName>
    </recommendedName>
</protein>
<evidence type="ECO:0000313" key="1">
    <source>
        <dbReference type="EMBL" id="AZP05663.1"/>
    </source>
</evidence>
<sequence length="28" mass="3252">MLKHTFCTNYVNEGMDTKALRYIMGSQV</sequence>
<gene>
    <name evidence="1" type="ORF">EJN90_03160</name>
</gene>
<dbReference type="AlphaFoldDB" id="A0A3Q9BMJ1"/>